<dbReference type="OrthoDB" id="148546at2"/>
<gene>
    <name evidence="4" type="ordered locus">Francci3_3052</name>
</gene>
<evidence type="ECO:0000313" key="5">
    <source>
        <dbReference type="Proteomes" id="UP000001937"/>
    </source>
</evidence>
<evidence type="ECO:0000256" key="1">
    <source>
        <dbReference type="ARBA" id="ARBA00023172"/>
    </source>
</evidence>
<dbReference type="GO" id="GO:0015074">
    <property type="term" value="P:DNA integration"/>
    <property type="evidence" value="ECO:0007669"/>
    <property type="project" value="InterPro"/>
</dbReference>
<dbReference type="RefSeq" id="WP_011437437.1">
    <property type="nucleotide sequence ID" value="NC_007777.1"/>
</dbReference>
<dbReference type="AlphaFoldDB" id="Q2J8I3"/>
<dbReference type="GO" id="GO:0006310">
    <property type="term" value="P:DNA recombination"/>
    <property type="evidence" value="ECO:0007669"/>
    <property type="project" value="UniProtKB-KW"/>
</dbReference>
<reference evidence="4 5" key="1">
    <citation type="journal article" date="2007" name="Genome Res.">
        <title>Genome characteristics of facultatively symbiotic Frankia sp. strains reflect host range and host plant biogeography.</title>
        <authorList>
            <person name="Normand P."/>
            <person name="Lapierre P."/>
            <person name="Tisa L.S."/>
            <person name="Gogarten J.P."/>
            <person name="Alloisio N."/>
            <person name="Bagnarol E."/>
            <person name="Bassi C.A."/>
            <person name="Berry A.M."/>
            <person name="Bickhart D.M."/>
            <person name="Choisne N."/>
            <person name="Couloux A."/>
            <person name="Cournoyer B."/>
            <person name="Cruveiller S."/>
            <person name="Daubin V."/>
            <person name="Demange N."/>
            <person name="Francino M.P."/>
            <person name="Goltsman E."/>
            <person name="Huang Y."/>
            <person name="Kopp O.R."/>
            <person name="Labarre L."/>
            <person name="Lapidus A."/>
            <person name="Lavire C."/>
            <person name="Marechal J."/>
            <person name="Martinez M."/>
            <person name="Mastronunzio J.E."/>
            <person name="Mullin B.C."/>
            <person name="Niemann J."/>
            <person name="Pujic P."/>
            <person name="Rawnsley T."/>
            <person name="Rouy Z."/>
            <person name="Schenowitz C."/>
            <person name="Sellstedt A."/>
            <person name="Tavares F."/>
            <person name="Tomkins J.P."/>
            <person name="Vallenet D."/>
            <person name="Valverde C."/>
            <person name="Wall L.G."/>
            <person name="Wang Y."/>
            <person name="Medigue C."/>
            <person name="Benson D.R."/>
        </authorList>
    </citation>
    <scope>NUCLEOTIDE SEQUENCE [LARGE SCALE GENOMIC DNA]</scope>
    <source>
        <strain evidence="5">DSM 45818 / CECT 9043 / CcI3</strain>
    </source>
</reference>
<dbReference type="Gene3D" id="1.10.443.10">
    <property type="entry name" value="Intergrase catalytic core"/>
    <property type="match status" value="1"/>
</dbReference>
<dbReference type="InterPro" id="IPR011010">
    <property type="entry name" value="DNA_brk_join_enz"/>
</dbReference>
<evidence type="ECO:0000256" key="2">
    <source>
        <dbReference type="SAM" id="MobiDB-lite"/>
    </source>
</evidence>
<organism evidence="4 5">
    <name type="scientific">Frankia casuarinae (strain DSM 45818 / CECT 9043 / HFP020203 / CcI3)</name>
    <dbReference type="NCBI Taxonomy" id="106370"/>
    <lineage>
        <taxon>Bacteria</taxon>
        <taxon>Bacillati</taxon>
        <taxon>Actinomycetota</taxon>
        <taxon>Actinomycetes</taxon>
        <taxon>Frankiales</taxon>
        <taxon>Frankiaceae</taxon>
        <taxon>Frankia</taxon>
    </lineage>
</organism>
<keyword evidence="1" id="KW-0233">DNA recombination</keyword>
<keyword evidence="5" id="KW-1185">Reference proteome</keyword>
<evidence type="ECO:0000259" key="3">
    <source>
        <dbReference type="PROSITE" id="PS51898"/>
    </source>
</evidence>
<dbReference type="Proteomes" id="UP000001937">
    <property type="component" value="Chromosome"/>
</dbReference>
<feature type="domain" description="Tyr recombinase" evidence="3">
    <location>
        <begin position="84"/>
        <end position="289"/>
    </location>
</feature>
<dbReference type="PhylomeDB" id="Q2J8I3"/>
<accession>Q2J8I3</accession>
<name>Q2J8I3_FRACC</name>
<dbReference type="KEGG" id="fra:Francci3_3052"/>
<dbReference type="GO" id="GO:0003677">
    <property type="term" value="F:DNA binding"/>
    <property type="evidence" value="ECO:0007669"/>
    <property type="project" value="InterPro"/>
</dbReference>
<proteinExistence type="predicted"/>
<evidence type="ECO:0000313" key="4">
    <source>
        <dbReference type="EMBL" id="ABD12409.1"/>
    </source>
</evidence>
<feature type="region of interest" description="Disordered" evidence="2">
    <location>
        <begin position="188"/>
        <end position="245"/>
    </location>
</feature>
<dbReference type="STRING" id="106370.Francci3_3052"/>
<dbReference type="HOGENOM" id="CLU_962258_0_0_11"/>
<dbReference type="SUPFAM" id="SSF56349">
    <property type="entry name" value="DNA breaking-rejoining enzymes"/>
    <property type="match status" value="1"/>
</dbReference>
<dbReference type="InterPro" id="IPR013762">
    <property type="entry name" value="Integrase-like_cat_sf"/>
</dbReference>
<dbReference type="Pfam" id="PF00589">
    <property type="entry name" value="Phage_integrase"/>
    <property type="match status" value="1"/>
</dbReference>
<sequence>MIVETGERGALGRHLAANGGPADPAELERSHVEAFLADYAATHAPATVSLVFRALQQFGQWLAEEEDLDRSPLDRMRPPVVPEQPVPVLTDDQIRTLLAGCACRDLVSRRDEAIIRLFMDTGARRAEIANLTVEDVDFTQDVIHIVAKGRRARAVPFGTGQRPREAGPAHHARRMGSMKIRLEGSDRARRGHGCDQGVVPGGGPSVQRRPDAPRSAASGWRPRRGGGPGRVKPVRHAPPGHGGGPVCVRRPWMLTFPAPRRSTSATRGFFRSSFALLSQRGKAGRPRVF</sequence>
<dbReference type="EMBL" id="CP000249">
    <property type="protein sequence ID" value="ABD12409.1"/>
    <property type="molecule type" value="Genomic_DNA"/>
</dbReference>
<dbReference type="PROSITE" id="PS51898">
    <property type="entry name" value="TYR_RECOMBINASE"/>
    <property type="match status" value="1"/>
</dbReference>
<dbReference type="eggNOG" id="COG4974">
    <property type="taxonomic scope" value="Bacteria"/>
</dbReference>
<dbReference type="InterPro" id="IPR002104">
    <property type="entry name" value="Integrase_catalytic"/>
</dbReference>
<protein>
    <submittedName>
        <fullName evidence="4">Phage integrase</fullName>
    </submittedName>
</protein>
<dbReference type="CDD" id="cd00397">
    <property type="entry name" value="DNA_BRE_C"/>
    <property type="match status" value="1"/>
</dbReference>